<feature type="compositionally biased region" description="Acidic residues" evidence="1">
    <location>
        <begin position="50"/>
        <end position="62"/>
    </location>
</feature>
<feature type="region of interest" description="Disordered" evidence="1">
    <location>
        <begin position="21"/>
        <end position="64"/>
    </location>
</feature>
<evidence type="ECO:0000256" key="1">
    <source>
        <dbReference type="SAM" id="MobiDB-lite"/>
    </source>
</evidence>
<comment type="caution">
    <text evidence="2">The sequence shown here is derived from an EMBL/GenBank/DDBJ whole genome shotgun (WGS) entry which is preliminary data.</text>
</comment>
<name>A0ABV3V6Z9_9MYCO</name>
<evidence type="ECO:0000313" key="2">
    <source>
        <dbReference type="EMBL" id="MEX3737063.1"/>
    </source>
</evidence>
<sequence length="111" mass="12870">MNRQERARFIASLTDDELRQLRGRLEDPETRDSDKRFAKNFFTGSNDASAQDDDDQDAGEYTDEQRQWARELFASLDDENDGFAGLSNGRNAFRTTPPNRDPSSHRDFRYS</sequence>
<feature type="compositionally biased region" description="Basic and acidic residues" evidence="1">
    <location>
        <begin position="102"/>
        <end position="111"/>
    </location>
</feature>
<proteinExistence type="predicted"/>
<organism evidence="2 3">
    <name type="scientific">Mycolicibacterium porcinum</name>
    <dbReference type="NCBI Taxonomy" id="39693"/>
    <lineage>
        <taxon>Bacteria</taxon>
        <taxon>Bacillati</taxon>
        <taxon>Actinomycetota</taxon>
        <taxon>Actinomycetes</taxon>
        <taxon>Mycobacteriales</taxon>
        <taxon>Mycobacteriaceae</taxon>
        <taxon>Mycolicibacterium</taxon>
    </lineage>
</organism>
<feature type="compositionally biased region" description="Basic and acidic residues" evidence="1">
    <location>
        <begin position="21"/>
        <end position="37"/>
    </location>
</feature>
<gene>
    <name evidence="2" type="ORF">ABFW12_02325</name>
</gene>
<keyword evidence="3" id="KW-1185">Reference proteome</keyword>
<dbReference type="EMBL" id="JBDLOU010000003">
    <property type="protein sequence ID" value="MEX3737063.1"/>
    <property type="molecule type" value="Genomic_DNA"/>
</dbReference>
<feature type="region of interest" description="Disordered" evidence="1">
    <location>
        <begin position="79"/>
        <end position="111"/>
    </location>
</feature>
<reference evidence="2 3" key="1">
    <citation type="submission" date="2024-04" db="EMBL/GenBank/DDBJ databases">
        <title>Genomic Markers of Mycobacteria.</title>
        <authorList>
            <person name="Soliman M.S."/>
            <person name="Elkholy A."/>
            <person name="Soliman N.S."/>
            <person name="Abbas A."/>
            <person name="Khayrat S."/>
            <person name="Shawky S."/>
        </authorList>
    </citation>
    <scope>NUCLEOTIDE SEQUENCE [LARGE SCALE GENOMIC DNA]</scope>
    <source>
        <strain evidence="2 3">Egy-CU-AM5</strain>
    </source>
</reference>
<protein>
    <submittedName>
        <fullName evidence="2">RNA polymerase subunit sigma</fullName>
    </submittedName>
</protein>
<dbReference type="Proteomes" id="UP001558474">
    <property type="component" value="Unassembled WGS sequence"/>
</dbReference>
<feature type="compositionally biased region" description="Polar residues" evidence="1">
    <location>
        <begin position="88"/>
        <end position="98"/>
    </location>
</feature>
<evidence type="ECO:0000313" key="3">
    <source>
        <dbReference type="Proteomes" id="UP001558474"/>
    </source>
</evidence>
<dbReference type="RefSeq" id="WP_368572352.1">
    <property type="nucleotide sequence ID" value="NZ_JBDLOU010000003.1"/>
</dbReference>
<accession>A0ABV3V6Z9</accession>